<dbReference type="PANTHER" id="PTHR18968">
    <property type="entry name" value="THIAMINE PYROPHOSPHATE ENZYMES"/>
    <property type="match status" value="1"/>
</dbReference>
<dbReference type="InterPro" id="IPR045229">
    <property type="entry name" value="TPP_enz"/>
</dbReference>
<feature type="domain" description="Thiamine pyrophosphate enzyme central" evidence="5">
    <location>
        <begin position="193"/>
        <end position="327"/>
    </location>
</feature>
<dbReference type="InterPro" id="IPR012001">
    <property type="entry name" value="Thiamin_PyroP_enz_TPP-bd_dom"/>
</dbReference>
<dbReference type="Pfam" id="PF02776">
    <property type="entry name" value="TPP_enzyme_N"/>
    <property type="match status" value="1"/>
</dbReference>
<dbReference type="GO" id="GO:0003984">
    <property type="term" value="F:acetolactate synthase activity"/>
    <property type="evidence" value="ECO:0007669"/>
    <property type="project" value="UniProtKB-EC"/>
</dbReference>
<accession>A0A292ZM81</accession>
<evidence type="ECO:0000313" key="8">
    <source>
        <dbReference type="EMBL" id="GAY24557.1"/>
    </source>
</evidence>
<reference evidence="8 9" key="2">
    <citation type="journal article" date="2013" name="Environ. Sci. Technol.">
        <title>The 4-tert-butylphenol-utilizing bacterium Sphingobium fuliginis OMI can degrade bisphenols via phenolic ring hydroxylation and meta-cleavage pathway.</title>
        <authorList>
            <person name="Ogata Y."/>
            <person name="Goda S."/>
            <person name="Toyama T."/>
            <person name="Sei K."/>
            <person name="Ike M."/>
        </authorList>
    </citation>
    <scope>NUCLEOTIDE SEQUENCE [LARGE SCALE GENOMIC DNA]</scope>
    <source>
        <strain evidence="8 9">OMI</strain>
    </source>
</reference>
<sequence length="555" mass="58798">MYSGDRYLADALAACGATHFFHVPLLLPGAVKAMQAAGVLPVVAHGEKAAAYMADGYARASGRIGLCGAQQIGAANLAAGLLDALMARSPVLALTGGSTAATRDRNQYQEVDQQPIFAGLTKMTSRIDLVSRLPDMLGQAMRVATGGAPGPVHLELAGFTGGVLNDPMDPAPLPDPAFASCPAVRHAAPAADIRRAADLLRHAMRPVVIAGSGIRASGAQAALAAFVRRHGLPLATSLDAKAVLRESDPLSLGVCGIYSREAANRAVSEADLVLFVGTMAGSMTTTGWKVPQPGIAAIQIDVDARELGRNYPLQAALCGDPKTILEQFSAALTDMPARRDWLRHVEELRADWTQAAAPAEMSDALPIRPERLCRTLSEELPEGALLVVDTGHAAAWAARHIYLDRRGQGLLRAAGSLGWSYPASLGAKCAQPDRPVLCFTGDGGFLYHMSEMETARRYGINTVTIVSNNNGLSQEKPVWAGDPDHDHHWRFSPVDYAAAARAFGCKSCRVERPGELGPALRSAIKEDAPVIVEVMTDILALHPPAWTPSDPARFY</sequence>
<dbReference type="GO" id="GO:0009099">
    <property type="term" value="P:L-valine biosynthetic process"/>
    <property type="evidence" value="ECO:0007669"/>
    <property type="project" value="TreeGrafter"/>
</dbReference>
<dbReference type="Pfam" id="PF00205">
    <property type="entry name" value="TPP_enzyme_M"/>
    <property type="match status" value="1"/>
</dbReference>
<dbReference type="CDD" id="cd07035">
    <property type="entry name" value="TPP_PYR_POX_like"/>
    <property type="match status" value="1"/>
</dbReference>
<dbReference type="Gene3D" id="3.40.50.1220">
    <property type="entry name" value="TPP-binding domain"/>
    <property type="match status" value="1"/>
</dbReference>
<evidence type="ECO:0000259" key="7">
    <source>
        <dbReference type="Pfam" id="PF02776"/>
    </source>
</evidence>
<dbReference type="InterPro" id="IPR011766">
    <property type="entry name" value="TPP_enzyme_TPP-bd"/>
</dbReference>
<dbReference type="PROSITE" id="PS00187">
    <property type="entry name" value="TPP_ENZYMES"/>
    <property type="match status" value="1"/>
</dbReference>
<dbReference type="AlphaFoldDB" id="A0A292ZM81"/>
<keyword evidence="8" id="KW-0808">Transferase</keyword>
<dbReference type="Pfam" id="PF02775">
    <property type="entry name" value="TPP_enzyme_C"/>
    <property type="match status" value="1"/>
</dbReference>
<dbReference type="SUPFAM" id="SSF52518">
    <property type="entry name" value="Thiamin diphosphate-binding fold (THDP-binding)"/>
    <property type="match status" value="2"/>
</dbReference>
<dbReference type="EMBL" id="BEWI01000032">
    <property type="protein sequence ID" value="GAY24557.1"/>
    <property type="molecule type" value="Genomic_DNA"/>
</dbReference>
<dbReference type="GO" id="GO:0000287">
    <property type="term" value="F:magnesium ion binding"/>
    <property type="evidence" value="ECO:0007669"/>
    <property type="project" value="InterPro"/>
</dbReference>
<evidence type="ECO:0000256" key="3">
    <source>
        <dbReference type="ARBA" id="ARBA00023052"/>
    </source>
</evidence>
<comment type="cofactor">
    <cofactor evidence="1">
        <name>thiamine diphosphate</name>
        <dbReference type="ChEBI" id="CHEBI:58937"/>
    </cofactor>
</comment>
<dbReference type="GO" id="GO:0050660">
    <property type="term" value="F:flavin adenine dinucleotide binding"/>
    <property type="evidence" value="ECO:0007669"/>
    <property type="project" value="TreeGrafter"/>
</dbReference>
<dbReference type="RefSeq" id="WP_099186936.1">
    <property type="nucleotide sequence ID" value="NZ_BEWI01000032.1"/>
</dbReference>
<organism evidence="8 9">
    <name type="scientific">Sphingobium fuliginis (strain ATCC 27551)</name>
    <dbReference type="NCBI Taxonomy" id="336203"/>
    <lineage>
        <taxon>Bacteria</taxon>
        <taxon>Pseudomonadati</taxon>
        <taxon>Pseudomonadota</taxon>
        <taxon>Alphaproteobacteria</taxon>
        <taxon>Sphingomonadales</taxon>
        <taxon>Sphingomonadaceae</taxon>
        <taxon>Sphingobium</taxon>
    </lineage>
</organism>
<evidence type="ECO:0000256" key="2">
    <source>
        <dbReference type="ARBA" id="ARBA00007812"/>
    </source>
</evidence>
<dbReference type="Proteomes" id="UP000221538">
    <property type="component" value="Unassembled WGS sequence"/>
</dbReference>
<dbReference type="GO" id="GO:0030976">
    <property type="term" value="F:thiamine pyrophosphate binding"/>
    <property type="evidence" value="ECO:0007669"/>
    <property type="project" value="InterPro"/>
</dbReference>
<protein>
    <submittedName>
        <fullName evidence="8">Acetolactate synthase large subunit</fullName>
        <ecNumber evidence="8">2.2.1.6</ecNumber>
    </submittedName>
</protein>
<feature type="domain" description="Thiamine pyrophosphate enzyme TPP-binding" evidence="6">
    <location>
        <begin position="389"/>
        <end position="534"/>
    </location>
</feature>
<dbReference type="InterPro" id="IPR029035">
    <property type="entry name" value="DHS-like_NAD/FAD-binding_dom"/>
</dbReference>
<dbReference type="GO" id="GO:0009097">
    <property type="term" value="P:isoleucine biosynthetic process"/>
    <property type="evidence" value="ECO:0007669"/>
    <property type="project" value="TreeGrafter"/>
</dbReference>
<dbReference type="InterPro" id="IPR029061">
    <property type="entry name" value="THDP-binding"/>
</dbReference>
<evidence type="ECO:0000313" key="9">
    <source>
        <dbReference type="Proteomes" id="UP000221538"/>
    </source>
</evidence>
<gene>
    <name evidence="8" type="ORF">SFOMI_5137</name>
</gene>
<dbReference type="SUPFAM" id="SSF52467">
    <property type="entry name" value="DHS-like NAD/FAD-binding domain"/>
    <property type="match status" value="1"/>
</dbReference>
<evidence type="ECO:0000259" key="5">
    <source>
        <dbReference type="Pfam" id="PF00205"/>
    </source>
</evidence>
<reference evidence="8 9" key="1">
    <citation type="journal article" date="2013" name="Biodegradation">
        <title>Occurrence of 4-tert-butylphenol (4-t-BP) biodegradation in an aquatic sample caused by the presence of Spirodela polyrrhiza and isolation of a 4-t-BP-utilizing bacterium.</title>
        <authorList>
            <person name="Ogata Y."/>
            <person name="Toyama T."/>
            <person name="Yu N."/>
            <person name="Wang X."/>
            <person name="Sei K."/>
            <person name="Ike M."/>
        </authorList>
    </citation>
    <scope>NUCLEOTIDE SEQUENCE [LARGE SCALE GENOMIC DNA]</scope>
    <source>
        <strain evidence="8 9">OMI</strain>
    </source>
</reference>
<dbReference type="Gene3D" id="3.40.50.970">
    <property type="match status" value="2"/>
</dbReference>
<evidence type="ECO:0000259" key="6">
    <source>
        <dbReference type="Pfam" id="PF02775"/>
    </source>
</evidence>
<keyword evidence="3 4" id="KW-0786">Thiamine pyrophosphate</keyword>
<feature type="domain" description="Thiamine pyrophosphate enzyme N-terminal TPP-binding" evidence="7">
    <location>
        <begin position="4"/>
        <end position="115"/>
    </location>
</feature>
<evidence type="ECO:0000256" key="1">
    <source>
        <dbReference type="ARBA" id="ARBA00001964"/>
    </source>
</evidence>
<dbReference type="EC" id="2.2.1.6" evidence="8"/>
<dbReference type="InterPro" id="IPR012000">
    <property type="entry name" value="Thiamin_PyroP_enz_cen_dom"/>
</dbReference>
<dbReference type="GO" id="GO:0005948">
    <property type="term" value="C:acetolactate synthase complex"/>
    <property type="evidence" value="ECO:0007669"/>
    <property type="project" value="TreeGrafter"/>
</dbReference>
<proteinExistence type="inferred from homology"/>
<dbReference type="InterPro" id="IPR000399">
    <property type="entry name" value="TPP-bd_CS"/>
</dbReference>
<dbReference type="CDD" id="cd00568">
    <property type="entry name" value="TPP_enzymes"/>
    <property type="match status" value="1"/>
</dbReference>
<comment type="caution">
    <text evidence="8">The sequence shown here is derived from an EMBL/GenBank/DDBJ whole genome shotgun (WGS) entry which is preliminary data.</text>
</comment>
<dbReference type="PANTHER" id="PTHR18968:SF13">
    <property type="entry name" value="ACETOLACTATE SYNTHASE CATALYTIC SUBUNIT, MITOCHONDRIAL"/>
    <property type="match status" value="1"/>
</dbReference>
<name>A0A292ZM81_SPHSA</name>
<evidence type="ECO:0000256" key="4">
    <source>
        <dbReference type="RuleBase" id="RU362132"/>
    </source>
</evidence>
<comment type="similarity">
    <text evidence="2 4">Belongs to the TPP enzyme family.</text>
</comment>